<proteinExistence type="predicted"/>
<reference evidence="1" key="1">
    <citation type="submission" date="2017-02" db="UniProtKB">
        <authorList>
            <consortium name="WormBaseParasite"/>
        </authorList>
    </citation>
    <scope>IDENTIFICATION</scope>
</reference>
<sequence>LEQWKRWEKPLPTFTVECRSVKYDDIQFNKLPLIPRVSSLQISLQ</sequence>
<accession>A0A0N4WBW9</accession>
<organism evidence="1">
    <name type="scientific">Haemonchus placei</name>
    <name type="common">Barber's pole worm</name>
    <dbReference type="NCBI Taxonomy" id="6290"/>
    <lineage>
        <taxon>Eukaryota</taxon>
        <taxon>Metazoa</taxon>
        <taxon>Ecdysozoa</taxon>
        <taxon>Nematoda</taxon>
        <taxon>Chromadorea</taxon>
        <taxon>Rhabditida</taxon>
        <taxon>Rhabditina</taxon>
        <taxon>Rhabditomorpha</taxon>
        <taxon>Strongyloidea</taxon>
        <taxon>Trichostrongylidae</taxon>
        <taxon>Haemonchus</taxon>
    </lineage>
</organism>
<evidence type="ECO:0000313" key="1">
    <source>
        <dbReference type="WBParaSite" id="HPLM_0000796501-mRNA-1"/>
    </source>
</evidence>
<dbReference type="WBParaSite" id="HPLM_0000796501-mRNA-1">
    <property type="protein sequence ID" value="HPLM_0000796501-mRNA-1"/>
    <property type="gene ID" value="HPLM_0000796501"/>
</dbReference>
<dbReference type="AlphaFoldDB" id="A0A0N4WBW9"/>
<protein>
    <submittedName>
        <fullName evidence="1">Neur_chan_LBD domain-containing protein</fullName>
    </submittedName>
</protein>
<name>A0A0N4WBW9_HAEPC</name>